<keyword evidence="1" id="KW-1133">Transmembrane helix</keyword>
<reference evidence="2 3" key="1">
    <citation type="submission" date="2018-07" db="EMBL/GenBank/DDBJ databases">
        <title>Genomic Encyclopedia of Type Strains, Phase IV (KMG-IV): sequencing the most valuable type-strain genomes for metagenomic binning, comparative biology and taxonomic classification.</title>
        <authorList>
            <person name="Goeker M."/>
        </authorList>
    </citation>
    <scope>NUCLEOTIDE SEQUENCE [LARGE SCALE GENOMIC DNA]</scope>
    <source>
        <strain evidence="2 3">DSM 14364</strain>
    </source>
</reference>
<evidence type="ECO:0000256" key="1">
    <source>
        <dbReference type="SAM" id="Phobius"/>
    </source>
</evidence>
<sequence>MDRRDFNNALTVAGFAGGVVALGVLITVMLAFG</sequence>
<keyword evidence="3" id="KW-1185">Reference proteome</keyword>
<organism evidence="2 3">
    <name type="scientific">Microvirga subterranea</name>
    <dbReference type="NCBI Taxonomy" id="186651"/>
    <lineage>
        <taxon>Bacteria</taxon>
        <taxon>Pseudomonadati</taxon>
        <taxon>Pseudomonadota</taxon>
        <taxon>Alphaproteobacteria</taxon>
        <taxon>Hyphomicrobiales</taxon>
        <taxon>Methylobacteriaceae</taxon>
        <taxon>Microvirga</taxon>
    </lineage>
</organism>
<accession>A0A370HTK1</accession>
<protein>
    <submittedName>
        <fullName evidence="2">Uncharacterized protein</fullName>
    </submittedName>
</protein>
<keyword evidence="1" id="KW-0812">Transmembrane</keyword>
<proteinExistence type="predicted"/>
<evidence type="ECO:0000313" key="2">
    <source>
        <dbReference type="EMBL" id="RDI61849.1"/>
    </source>
</evidence>
<keyword evidence="1" id="KW-0472">Membrane</keyword>
<evidence type="ECO:0000313" key="3">
    <source>
        <dbReference type="Proteomes" id="UP000254925"/>
    </source>
</evidence>
<comment type="caution">
    <text evidence="2">The sequence shown here is derived from an EMBL/GenBank/DDBJ whole genome shotgun (WGS) entry which is preliminary data.</text>
</comment>
<dbReference type="EMBL" id="QQBB01000001">
    <property type="protein sequence ID" value="RDI61849.1"/>
    <property type="molecule type" value="Genomic_DNA"/>
</dbReference>
<feature type="transmembrane region" description="Helical" evidence="1">
    <location>
        <begin position="12"/>
        <end position="32"/>
    </location>
</feature>
<gene>
    <name evidence="2" type="ORF">DES45_101107</name>
</gene>
<dbReference type="Proteomes" id="UP000254925">
    <property type="component" value="Unassembled WGS sequence"/>
</dbReference>
<dbReference type="AlphaFoldDB" id="A0A370HTK1"/>
<name>A0A370HTK1_9HYPH</name>